<evidence type="ECO:0000256" key="1">
    <source>
        <dbReference type="ARBA" id="ARBA00023002"/>
    </source>
</evidence>
<organism evidence="3 4">
    <name type="scientific">Subtercola vilae</name>
    <dbReference type="NCBI Taxonomy" id="2056433"/>
    <lineage>
        <taxon>Bacteria</taxon>
        <taxon>Bacillati</taxon>
        <taxon>Actinomycetota</taxon>
        <taxon>Actinomycetes</taxon>
        <taxon>Micrococcales</taxon>
        <taxon>Microbacteriaceae</taxon>
        <taxon>Subtercola</taxon>
    </lineage>
</organism>
<protein>
    <submittedName>
        <fullName evidence="3">LLM class flavin-dependent oxidoreductase</fullName>
    </submittedName>
</protein>
<dbReference type="PANTHER" id="PTHR43244:SF1">
    <property type="entry name" value="5,10-METHYLENETETRAHYDROMETHANOPTERIN REDUCTASE"/>
    <property type="match status" value="1"/>
</dbReference>
<dbReference type="RefSeq" id="WP_136643130.1">
    <property type="nucleotide sequence ID" value="NZ_QYRT01000036.1"/>
</dbReference>
<name>A0A4T2BSD6_9MICO</name>
<evidence type="ECO:0000313" key="4">
    <source>
        <dbReference type="Proteomes" id="UP000306192"/>
    </source>
</evidence>
<dbReference type="InterPro" id="IPR050564">
    <property type="entry name" value="F420-G6PD/mer"/>
</dbReference>
<dbReference type="InterPro" id="IPR036661">
    <property type="entry name" value="Luciferase-like_sf"/>
</dbReference>
<dbReference type="InterPro" id="IPR011251">
    <property type="entry name" value="Luciferase-like_dom"/>
</dbReference>
<proteinExistence type="predicted"/>
<sequence length="308" mass="32457">MLPRDLPAGRVVEFAQRADALGFDELWVVEDCYFRGGIAQAAVALASTPRIHVGLGILPAGARNTAFVTMEIATLAELFPGRVTAGIGHGMPVWMREVGAWPASPLALLGETLRGMRELLRGQRVTADGRYVQLSGVQLENAPSIVPAVLAGVRGPKSLALAGRHADGTVLAEPVTPEYLAAALDSIAARGPHRIVAYNVAAVDDDAVVARNLARPALEWVGEPDWAPHIIPLDFAADFAALRTRSASRAEFVAALPDAWVDRLAIVGTVPDARASLARLHDAGAHSVVFIPVGPDPVAALDSLSRLL</sequence>
<evidence type="ECO:0000259" key="2">
    <source>
        <dbReference type="Pfam" id="PF00296"/>
    </source>
</evidence>
<accession>A0A4T2BSD6</accession>
<dbReference type="SUPFAM" id="SSF51679">
    <property type="entry name" value="Bacterial luciferase-like"/>
    <property type="match status" value="1"/>
</dbReference>
<feature type="domain" description="Luciferase-like" evidence="2">
    <location>
        <begin position="8"/>
        <end position="286"/>
    </location>
</feature>
<keyword evidence="1" id="KW-0560">Oxidoreductase</keyword>
<dbReference type="EMBL" id="QYRT01000036">
    <property type="protein sequence ID" value="TIH33321.1"/>
    <property type="molecule type" value="Genomic_DNA"/>
</dbReference>
<evidence type="ECO:0000313" key="3">
    <source>
        <dbReference type="EMBL" id="TIH33321.1"/>
    </source>
</evidence>
<dbReference type="Gene3D" id="3.20.20.30">
    <property type="entry name" value="Luciferase-like domain"/>
    <property type="match status" value="1"/>
</dbReference>
<dbReference type="Proteomes" id="UP000306192">
    <property type="component" value="Unassembled WGS sequence"/>
</dbReference>
<dbReference type="OrthoDB" id="675245at2"/>
<dbReference type="AlphaFoldDB" id="A0A4T2BSD6"/>
<keyword evidence="4" id="KW-1185">Reference proteome</keyword>
<gene>
    <name evidence="3" type="ORF">D4765_15045</name>
</gene>
<dbReference type="Pfam" id="PF00296">
    <property type="entry name" value="Bac_luciferase"/>
    <property type="match status" value="1"/>
</dbReference>
<comment type="caution">
    <text evidence="3">The sequence shown here is derived from an EMBL/GenBank/DDBJ whole genome shotgun (WGS) entry which is preliminary data.</text>
</comment>
<dbReference type="GO" id="GO:0016705">
    <property type="term" value="F:oxidoreductase activity, acting on paired donors, with incorporation or reduction of molecular oxygen"/>
    <property type="evidence" value="ECO:0007669"/>
    <property type="project" value="InterPro"/>
</dbReference>
<dbReference type="PANTHER" id="PTHR43244">
    <property type="match status" value="1"/>
</dbReference>
<reference evidence="3 4" key="1">
    <citation type="journal article" date="2019" name="Microorganisms">
        <title>Systematic Affiliation and Genome Analysis of Subtercola vilae DB165(T) with Particular Emphasis on Cold Adaptation of an Isolate from a High-Altitude Cold Volcano Lake.</title>
        <authorList>
            <person name="Villalobos A.S."/>
            <person name="Wiese J."/>
            <person name="Imhoff J.F."/>
            <person name="Dorador C."/>
            <person name="Keller A."/>
            <person name="Hentschel U."/>
        </authorList>
    </citation>
    <scope>NUCLEOTIDE SEQUENCE [LARGE SCALE GENOMIC DNA]</scope>
    <source>
        <strain evidence="3 4">DB165</strain>
    </source>
</reference>